<evidence type="ECO:0000313" key="15">
    <source>
        <dbReference type="Proteomes" id="UP000002217"/>
    </source>
</evidence>
<dbReference type="eggNOG" id="COG0031">
    <property type="taxonomic scope" value="Bacteria"/>
</dbReference>
<protein>
    <recommendedName>
        <fullName evidence="4">cysteine synthase</fullName>
        <ecNumber evidence="4">2.5.1.47</ecNumber>
    </recommendedName>
    <alternativeName>
        <fullName evidence="9">O-acetylserine (thiol)-lyase</fullName>
    </alternativeName>
</protein>
<comment type="similarity">
    <text evidence="3">Belongs to the cysteine synthase/cystathionine beta-synthase family.</text>
</comment>
<feature type="binding site" evidence="11">
    <location>
        <position position="73"/>
    </location>
    <ligand>
        <name>pyridoxal 5'-phosphate</name>
        <dbReference type="ChEBI" id="CHEBI:597326"/>
    </ligand>
</feature>
<dbReference type="InterPro" id="IPR005856">
    <property type="entry name" value="Cys_synth"/>
</dbReference>
<feature type="binding site" evidence="11">
    <location>
        <position position="259"/>
    </location>
    <ligand>
        <name>pyridoxal 5'-phosphate</name>
        <dbReference type="ChEBI" id="CHEBI:597326"/>
    </ligand>
</feature>
<keyword evidence="8" id="KW-0198">Cysteine biosynthesis</keyword>
<evidence type="ECO:0000256" key="7">
    <source>
        <dbReference type="ARBA" id="ARBA00022898"/>
    </source>
</evidence>
<evidence type="ECO:0000256" key="1">
    <source>
        <dbReference type="ARBA" id="ARBA00001933"/>
    </source>
</evidence>
<accession>C8W164</accession>
<dbReference type="GO" id="GO:0004124">
    <property type="term" value="F:cysteine synthase activity"/>
    <property type="evidence" value="ECO:0007669"/>
    <property type="project" value="UniProtKB-EC"/>
</dbReference>
<dbReference type="KEGG" id="dae:Dtox_2678"/>
<dbReference type="Gene3D" id="3.40.50.1100">
    <property type="match status" value="2"/>
</dbReference>
<evidence type="ECO:0000256" key="2">
    <source>
        <dbReference type="ARBA" id="ARBA00004895"/>
    </source>
</evidence>
<feature type="modified residue" description="N6-(pyridoxal phosphate)lysine" evidence="12">
    <location>
        <position position="43"/>
    </location>
</feature>
<dbReference type="PANTHER" id="PTHR10314">
    <property type="entry name" value="CYSTATHIONINE BETA-SYNTHASE"/>
    <property type="match status" value="1"/>
</dbReference>
<comment type="catalytic activity">
    <reaction evidence="10">
        <text>O-acetyl-L-serine + hydrogen sulfide = L-cysteine + acetate</text>
        <dbReference type="Rhea" id="RHEA:14829"/>
        <dbReference type="ChEBI" id="CHEBI:29919"/>
        <dbReference type="ChEBI" id="CHEBI:30089"/>
        <dbReference type="ChEBI" id="CHEBI:35235"/>
        <dbReference type="ChEBI" id="CHEBI:58340"/>
        <dbReference type="EC" id="2.5.1.47"/>
    </reaction>
</comment>
<evidence type="ECO:0000313" key="14">
    <source>
        <dbReference type="EMBL" id="ACV63460.1"/>
    </source>
</evidence>
<evidence type="ECO:0000256" key="10">
    <source>
        <dbReference type="ARBA" id="ARBA00047931"/>
    </source>
</evidence>
<dbReference type="EC" id="2.5.1.47" evidence="4"/>
<evidence type="ECO:0000256" key="4">
    <source>
        <dbReference type="ARBA" id="ARBA00012681"/>
    </source>
</evidence>
<feature type="domain" description="Tryptophan synthase beta chain-like PALP" evidence="13">
    <location>
        <begin position="8"/>
        <end position="285"/>
    </location>
</feature>
<evidence type="ECO:0000256" key="6">
    <source>
        <dbReference type="ARBA" id="ARBA00022679"/>
    </source>
</evidence>
<dbReference type="Proteomes" id="UP000002217">
    <property type="component" value="Chromosome"/>
</dbReference>
<dbReference type="AlphaFoldDB" id="C8W164"/>
<dbReference type="STRING" id="485916.Dtox_2678"/>
<dbReference type="Pfam" id="PF00291">
    <property type="entry name" value="PALP"/>
    <property type="match status" value="1"/>
</dbReference>
<dbReference type="HOGENOM" id="CLU_021018_1_0_9"/>
<keyword evidence="15" id="KW-1185">Reference proteome</keyword>
<evidence type="ECO:0000256" key="3">
    <source>
        <dbReference type="ARBA" id="ARBA00007103"/>
    </source>
</evidence>
<sequence>MICDNILKTICNTPMIRINRLNPNPNVEIYAKFEGTNPGGSIKDRIALKMIEQAEAEGVLNRKKTIIEATSGNTGIALAMIGAVKDYKVEIVMSEAVSIERRKMIQAFGAKVILTDPEFGTDGAILKVRKLLEQYPDRYFCTDQFTNKYNKLAHSEITAEEIWFQTNGRVDYFVSGLGTSGTLMGVGAGLKKYNPKIKIISAEPVAGHYIQGLKNLQEAIVPGIYNEAELDEIIMIETEEAFEMARQIVRKEGIFVGMSSGASMLGAVKIARKLSSGVIVTIFPDRGEKYLSTDLFKSEAGDGKLGRMEADRFCRKYK</sequence>
<dbReference type="EMBL" id="CP001720">
    <property type="protein sequence ID" value="ACV63460.1"/>
    <property type="molecule type" value="Genomic_DNA"/>
</dbReference>
<dbReference type="PROSITE" id="PS00901">
    <property type="entry name" value="CYS_SYNTHASE"/>
    <property type="match status" value="1"/>
</dbReference>
<evidence type="ECO:0000256" key="5">
    <source>
        <dbReference type="ARBA" id="ARBA00022605"/>
    </source>
</evidence>
<evidence type="ECO:0000259" key="13">
    <source>
        <dbReference type="Pfam" id="PF00291"/>
    </source>
</evidence>
<comment type="pathway">
    <text evidence="2">Amino-acid biosynthesis; L-cysteine biosynthesis.</text>
</comment>
<evidence type="ECO:0000256" key="11">
    <source>
        <dbReference type="PIRSR" id="PIRSR605856-50"/>
    </source>
</evidence>
<comment type="cofactor">
    <cofactor evidence="1 11">
        <name>pyridoxal 5'-phosphate</name>
        <dbReference type="ChEBI" id="CHEBI:597326"/>
    </cofactor>
</comment>
<dbReference type="SUPFAM" id="SSF53686">
    <property type="entry name" value="Tryptophan synthase beta subunit-like PLP-dependent enzymes"/>
    <property type="match status" value="1"/>
</dbReference>
<dbReference type="GO" id="GO:0006535">
    <property type="term" value="P:cysteine biosynthetic process from serine"/>
    <property type="evidence" value="ECO:0007669"/>
    <property type="project" value="InterPro"/>
</dbReference>
<dbReference type="InterPro" id="IPR001926">
    <property type="entry name" value="TrpB-like_PALP"/>
</dbReference>
<dbReference type="RefSeq" id="WP_015758154.1">
    <property type="nucleotide sequence ID" value="NC_013216.1"/>
</dbReference>
<dbReference type="InterPro" id="IPR050214">
    <property type="entry name" value="Cys_Synth/Cystath_Beta-Synth"/>
</dbReference>
<evidence type="ECO:0000256" key="8">
    <source>
        <dbReference type="ARBA" id="ARBA00023192"/>
    </source>
</evidence>
<dbReference type="CDD" id="cd01561">
    <property type="entry name" value="CBS_like"/>
    <property type="match status" value="1"/>
</dbReference>
<feature type="binding site" evidence="11">
    <location>
        <begin position="178"/>
        <end position="182"/>
    </location>
    <ligand>
        <name>pyridoxal 5'-phosphate</name>
        <dbReference type="ChEBI" id="CHEBI:597326"/>
    </ligand>
</feature>
<dbReference type="InterPro" id="IPR001216">
    <property type="entry name" value="P-phosphate_BS"/>
</dbReference>
<dbReference type="FunFam" id="3.40.50.1100:FF:000006">
    <property type="entry name" value="Cysteine synthase"/>
    <property type="match status" value="1"/>
</dbReference>
<gene>
    <name evidence="14" type="ordered locus">Dtox_2678</name>
</gene>
<evidence type="ECO:0000256" key="12">
    <source>
        <dbReference type="PIRSR" id="PIRSR605856-51"/>
    </source>
</evidence>
<proteinExistence type="inferred from homology"/>
<dbReference type="InterPro" id="IPR036052">
    <property type="entry name" value="TrpB-like_PALP_sf"/>
</dbReference>
<keyword evidence="6" id="KW-0808">Transferase</keyword>
<name>C8W164_DESAS</name>
<keyword evidence="7 11" id="KW-0663">Pyridoxal phosphate</keyword>
<dbReference type="NCBIfam" id="TIGR01136">
    <property type="entry name" value="cysKM"/>
    <property type="match status" value="1"/>
</dbReference>
<evidence type="ECO:0000256" key="9">
    <source>
        <dbReference type="ARBA" id="ARBA00030296"/>
    </source>
</evidence>
<organism evidence="14 15">
    <name type="scientific">Desulfofarcimen acetoxidans (strain ATCC 49208 / DSM 771 / KCTC 5769 / VKM B-1644 / 5575)</name>
    <name type="common">Desulfotomaculum acetoxidans</name>
    <dbReference type="NCBI Taxonomy" id="485916"/>
    <lineage>
        <taxon>Bacteria</taxon>
        <taxon>Bacillati</taxon>
        <taxon>Bacillota</taxon>
        <taxon>Clostridia</taxon>
        <taxon>Eubacteriales</taxon>
        <taxon>Peptococcaceae</taxon>
        <taxon>Desulfofarcimen</taxon>
    </lineage>
</organism>
<keyword evidence="5" id="KW-0028">Amino-acid biosynthesis</keyword>
<reference evidence="14 15" key="1">
    <citation type="journal article" date="2009" name="Stand. Genomic Sci.">
        <title>Complete genome sequence of Desulfotomaculum acetoxidans type strain (5575).</title>
        <authorList>
            <person name="Spring S."/>
            <person name="Lapidus A."/>
            <person name="Schroder M."/>
            <person name="Gleim D."/>
            <person name="Sims D."/>
            <person name="Meincke L."/>
            <person name="Glavina Del Rio T."/>
            <person name="Tice H."/>
            <person name="Copeland A."/>
            <person name="Cheng J.F."/>
            <person name="Lucas S."/>
            <person name="Chen F."/>
            <person name="Nolan M."/>
            <person name="Bruce D."/>
            <person name="Goodwin L."/>
            <person name="Pitluck S."/>
            <person name="Ivanova N."/>
            <person name="Mavromatis K."/>
            <person name="Mikhailova N."/>
            <person name="Pati A."/>
            <person name="Chen A."/>
            <person name="Palaniappan K."/>
            <person name="Land M."/>
            <person name="Hauser L."/>
            <person name="Chang Y.J."/>
            <person name="Jeffries C.D."/>
            <person name="Chain P."/>
            <person name="Saunders E."/>
            <person name="Brettin T."/>
            <person name="Detter J.C."/>
            <person name="Goker M."/>
            <person name="Bristow J."/>
            <person name="Eisen J.A."/>
            <person name="Markowitz V."/>
            <person name="Hugenholtz P."/>
            <person name="Kyrpides N.C."/>
            <person name="Klenk H.P."/>
            <person name="Han C."/>
        </authorList>
    </citation>
    <scope>NUCLEOTIDE SEQUENCE [LARGE SCALE GENOMIC DNA]</scope>
    <source>
        <strain evidence="15">ATCC 49208 / DSM 771 / VKM B-1644</strain>
    </source>
</reference>